<dbReference type="PROSITE" id="PS00903">
    <property type="entry name" value="CYT_DCMP_DEAMINASES_1"/>
    <property type="match status" value="1"/>
</dbReference>
<dbReference type="PANTHER" id="PTHR11086">
    <property type="entry name" value="DEOXYCYTIDYLATE DEAMINASE-RELATED"/>
    <property type="match status" value="1"/>
</dbReference>
<evidence type="ECO:0000256" key="3">
    <source>
        <dbReference type="ARBA" id="ARBA00022801"/>
    </source>
</evidence>
<evidence type="ECO:0000256" key="1">
    <source>
        <dbReference type="ARBA" id="ARBA00006576"/>
    </source>
</evidence>
<dbReference type="Gene3D" id="3.40.140.10">
    <property type="entry name" value="Cytidine Deaminase, domain 2"/>
    <property type="match status" value="1"/>
</dbReference>
<keyword evidence="4" id="KW-0862">Zinc</keyword>
<evidence type="ECO:0000259" key="5">
    <source>
        <dbReference type="PROSITE" id="PS51747"/>
    </source>
</evidence>
<proteinExistence type="inferred from homology"/>
<dbReference type="RefSeq" id="WP_251935540.1">
    <property type="nucleotide sequence ID" value="NZ_CP098747.1"/>
</dbReference>
<keyword evidence="7" id="KW-1185">Reference proteome</keyword>
<keyword evidence="3" id="KW-0378">Hydrolase</keyword>
<feature type="domain" description="CMP/dCMP-type deaminase" evidence="5">
    <location>
        <begin position="9"/>
        <end position="138"/>
    </location>
</feature>
<protein>
    <submittedName>
        <fullName evidence="6">Deaminase</fullName>
    </submittedName>
</protein>
<dbReference type="Proteomes" id="UP001056291">
    <property type="component" value="Chromosome"/>
</dbReference>
<gene>
    <name evidence="6" type="ORF">NBZ79_03390</name>
</gene>
<name>A0ABY4W7A9_9PROT</name>
<keyword evidence="2" id="KW-0479">Metal-binding</keyword>
<sequence length="153" mass="17394">MSEKNREFKWHQRFMGLCNHISEWTEDRDFKVGAVIVGPDNEIRSTGFNGLPRDIEADEEDRFNRESGEKFFWFEHAERNAIYNAARFGAAISGCTIYVNRYPCADCARAIIQSGIKTLCCPAKPLNDGALDHSFDVSEILLKEAGIMLLIQD</sequence>
<organism evidence="6 7">
    <name type="scientific">Sneathiella marina</name>
    <dbReference type="NCBI Taxonomy" id="2950108"/>
    <lineage>
        <taxon>Bacteria</taxon>
        <taxon>Pseudomonadati</taxon>
        <taxon>Pseudomonadota</taxon>
        <taxon>Alphaproteobacteria</taxon>
        <taxon>Sneathiellales</taxon>
        <taxon>Sneathiellaceae</taxon>
        <taxon>Sneathiella</taxon>
    </lineage>
</organism>
<reference evidence="6" key="1">
    <citation type="submission" date="2022-06" db="EMBL/GenBank/DDBJ databases">
        <title>Sneathiella actinostolidae sp. nov., isolated from a sea anemonein the Western Pacific Ocean.</title>
        <authorList>
            <person name="Wei M.J."/>
        </authorList>
    </citation>
    <scope>NUCLEOTIDE SEQUENCE</scope>
    <source>
        <strain evidence="6">PHK-P5</strain>
    </source>
</reference>
<dbReference type="PROSITE" id="PS51747">
    <property type="entry name" value="CYT_DCMP_DEAMINASES_2"/>
    <property type="match status" value="1"/>
</dbReference>
<evidence type="ECO:0000256" key="4">
    <source>
        <dbReference type="ARBA" id="ARBA00022833"/>
    </source>
</evidence>
<dbReference type="InterPro" id="IPR015517">
    <property type="entry name" value="dCMP_deaminase-rel"/>
</dbReference>
<dbReference type="PANTHER" id="PTHR11086:SF18">
    <property type="entry name" value="DEOXYCYTIDYLATE DEAMINASE"/>
    <property type="match status" value="1"/>
</dbReference>
<evidence type="ECO:0000256" key="2">
    <source>
        <dbReference type="ARBA" id="ARBA00022723"/>
    </source>
</evidence>
<dbReference type="InterPro" id="IPR016193">
    <property type="entry name" value="Cytidine_deaminase-like"/>
</dbReference>
<comment type="similarity">
    <text evidence="1">Belongs to the cytidine and deoxycytidylate deaminase family.</text>
</comment>
<dbReference type="InterPro" id="IPR016192">
    <property type="entry name" value="APOBEC/CMP_deaminase_Zn-bd"/>
</dbReference>
<dbReference type="EMBL" id="CP098747">
    <property type="protein sequence ID" value="USG62018.1"/>
    <property type="molecule type" value="Genomic_DNA"/>
</dbReference>
<dbReference type="SUPFAM" id="SSF53927">
    <property type="entry name" value="Cytidine deaminase-like"/>
    <property type="match status" value="1"/>
</dbReference>
<accession>A0ABY4W7A9</accession>
<dbReference type="InterPro" id="IPR002125">
    <property type="entry name" value="CMP_dCMP_dom"/>
</dbReference>
<evidence type="ECO:0000313" key="7">
    <source>
        <dbReference type="Proteomes" id="UP001056291"/>
    </source>
</evidence>
<evidence type="ECO:0000313" key="6">
    <source>
        <dbReference type="EMBL" id="USG62018.1"/>
    </source>
</evidence>
<dbReference type="Pfam" id="PF00383">
    <property type="entry name" value="dCMP_cyt_deam_1"/>
    <property type="match status" value="1"/>
</dbReference>